<evidence type="ECO:0000313" key="2">
    <source>
        <dbReference type="EMBL" id="KAL2045806.1"/>
    </source>
</evidence>
<feature type="compositionally biased region" description="Polar residues" evidence="1">
    <location>
        <begin position="65"/>
        <end position="75"/>
    </location>
</feature>
<evidence type="ECO:0000313" key="3">
    <source>
        <dbReference type="Proteomes" id="UP001590951"/>
    </source>
</evidence>
<reference evidence="2 3" key="1">
    <citation type="submission" date="2024-09" db="EMBL/GenBank/DDBJ databases">
        <title>Rethinking Asexuality: The Enigmatic Case of Functional Sexual Genes in Lepraria (Stereocaulaceae).</title>
        <authorList>
            <person name="Doellman M."/>
            <person name="Sun Y."/>
            <person name="Barcenas-Pena A."/>
            <person name="Lumbsch H.T."/>
            <person name="Grewe F."/>
        </authorList>
    </citation>
    <scope>NUCLEOTIDE SEQUENCE [LARGE SCALE GENOMIC DNA]</scope>
    <source>
        <strain evidence="2 3">Grewe 0041</strain>
    </source>
</reference>
<keyword evidence="3" id="KW-1185">Reference proteome</keyword>
<evidence type="ECO:0000256" key="1">
    <source>
        <dbReference type="SAM" id="MobiDB-lite"/>
    </source>
</evidence>
<name>A0ABR4AJY0_9LECA</name>
<sequence length="165" mass="17696">MPVKWEGGNDQKILHYLLKKVPSSSFDFGFLASIIDGATPKAVLEHVAKLRREAKAMPMPGDDPSTATTTTNGEHNPSPGPKLGKKGKPRSRPRKNAISAESPGEETFKKEAAKAAGKVDVNGNVKGFEIEADDDDDEKRDTKKVKIEGDGGGWGGWGKRDGVDV</sequence>
<gene>
    <name evidence="2" type="ORF">ABVK25_012045</name>
</gene>
<feature type="compositionally biased region" description="Basic and acidic residues" evidence="1">
    <location>
        <begin position="139"/>
        <end position="149"/>
    </location>
</feature>
<protein>
    <submittedName>
        <fullName evidence="2">Uncharacterized protein</fullName>
    </submittedName>
</protein>
<organism evidence="2 3">
    <name type="scientific">Lepraria finkii</name>
    <dbReference type="NCBI Taxonomy" id="1340010"/>
    <lineage>
        <taxon>Eukaryota</taxon>
        <taxon>Fungi</taxon>
        <taxon>Dikarya</taxon>
        <taxon>Ascomycota</taxon>
        <taxon>Pezizomycotina</taxon>
        <taxon>Lecanoromycetes</taxon>
        <taxon>OSLEUM clade</taxon>
        <taxon>Lecanoromycetidae</taxon>
        <taxon>Lecanorales</taxon>
        <taxon>Lecanorineae</taxon>
        <taxon>Stereocaulaceae</taxon>
        <taxon>Lepraria</taxon>
    </lineage>
</organism>
<proteinExistence type="predicted"/>
<accession>A0ABR4AJY0</accession>
<comment type="caution">
    <text evidence="2">The sequence shown here is derived from an EMBL/GenBank/DDBJ whole genome shotgun (WGS) entry which is preliminary data.</text>
</comment>
<feature type="region of interest" description="Disordered" evidence="1">
    <location>
        <begin position="54"/>
        <end position="165"/>
    </location>
</feature>
<feature type="compositionally biased region" description="Basic residues" evidence="1">
    <location>
        <begin position="83"/>
        <end position="95"/>
    </location>
</feature>
<dbReference type="EMBL" id="JBHFEH010000137">
    <property type="protein sequence ID" value="KAL2045806.1"/>
    <property type="molecule type" value="Genomic_DNA"/>
</dbReference>
<dbReference type="Proteomes" id="UP001590951">
    <property type="component" value="Unassembled WGS sequence"/>
</dbReference>